<accession>A0A1F5H332</accession>
<feature type="transmembrane region" description="Helical" evidence="1">
    <location>
        <begin position="224"/>
        <end position="240"/>
    </location>
</feature>
<feature type="transmembrane region" description="Helical" evidence="1">
    <location>
        <begin position="388"/>
        <end position="408"/>
    </location>
</feature>
<name>A0A1F5H332_9BACT</name>
<proteinExistence type="predicted"/>
<feature type="transmembrane region" description="Helical" evidence="1">
    <location>
        <begin position="348"/>
        <end position="368"/>
    </location>
</feature>
<feature type="transmembrane region" description="Helical" evidence="1">
    <location>
        <begin position="491"/>
        <end position="512"/>
    </location>
</feature>
<feature type="transmembrane region" description="Helical" evidence="1">
    <location>
        <begin position="176"/>
        <end position="193"/>
    </location>
</feature>
<dbReference type="AlphaFoldDB" id="A0A1F5H332"/>
<evidence type="ECO:0000313" key="2">
    <source>
        <dbReference type="EMBL" id="OGD98465.1"/>
    </source>
</evidence>
<dbReference type="Proteomes" id="UP000177039">
    <property type="component" value="Unassembled WGS sequence"/>
</dbReference>
<keyword evidence="1" id="KW-0812">Transmembrane</keyword>
<feature type="transmembrane region" description="Helical" evidence="1">
    <location>
        <begin position="252"/>
        <end position="275"/>
    </location>
</feature>
<feature type="transmembrane region" description="Helical" evidence="1">
    <location>
        <begin position="123"/>
        <end position="143"/>
    </location>
</feature>
<organism evidence="2 3">
    <name type="scientific">Candidatus Curtissbacteria bacterium RIFCSPLOWO2_01_FULL_42_50</name>
    <dbReference type="NCBI Taxonomy" id="1797730"/>
    <lineage>
        <taxon>Bacteria</taxon>
        <taxon>Candidatus Curtissiibacteriota</taxon>
    </lineage>
</organism>
<dbReference type="Pfam" id="PF09586">
    <property type="entry name" value="YfhO"/>
    <property type="match status" value="1"/>
</dbReference>
<sequence length="810" mass="94584">MIKRQNLAPVVFIFLVTCLIFFKIFLKGLYPIPADLLVSFYFPWYSGGWEGYNPWTTHKEMLGADSIRQIYLWKEFAAESFRSGQFPLWNPYTFSGQPLLANFQSSVYYPLNVFYFLTDPKNAWILLIVTQPFLGGIFMYMALRSFKISSVPSVFAAVAFMFSSYLVTWMENGNISHAYIWLPLAFWAINNFFENRELSGGFRYILILILSLSFSILAGHPQTAIYLYMVTFLFWVYKTWESKNQKLVLAARYFLVVATTIFVTAIQLIPVYQFYQNSPISLPFSKEVFEKSIMPYKNLVTFFASDFFGHPATGNFWSQTYGDFTPYFGVIPLVFAIWGIFRFWKNSFVKFATFVSVIFILSAVRGPITWFIKTFQIPLLDSTTPSRFISISIFLLIILSAFGFEDFIQNIHNKKYLKKFFTFLIPFLVIYGILWLFAIFGHFFLKPQDTWKINLSVTRRNLILPTLMFISIPLLGSMIQIIKLKTKLSAYWLKTLFVVSILTVIVVGGIYYTNKFLPVAPKKFIFPDHPLFYWLQHAAGIDRFYGGGTAHIDFNSPTHYKVYGAEGYDTLRLQRYAQLLASGFLGKVPESYLRSDGVFSNEENGYRRRLFELLGVKYLLDKEDNPKTGADWHYERFPGDNVRGFWQYDKFQVYMRQPTLPRVFQTTKYYVAKSDKEIIEKIYDQNFSLQTLILEKEPPIKISPVEEEIFEPQLVKYEPNEIKITTNYDYNSLLFISDAFDPDWQVYLDGKPWQLLRAHYALRSTPVPKGKHLIIFKYQPKSFNIGVYTSSLSFIGLLVFSVYLIIKRKF</sequence>
<comment type="caution">
    <text evidence="2">The sequence shown here is derived from an EMBL/GenBank/DDBJ whole genome shotgun (WGS) entry which is preliminary data.</text>
</comment>
<keyword evidence="1" id="KW-0472">Membrane</keyword>
<dbReference type="EMBL" id="MFBT01000036">
    <property type="protein sequence ID" value="OGD98465.1"/>
    <property type="molecule type" value="Genomic_DNA"/>
</dbReference>
<protein>
    <recommendedName>
        <fullName evidence="4">Membrane protein 6-pyruvoyl-tetrahydropterin synthase-related domain-containing protein</fullName>
    </recommendedName>
</protein>
<keyword evidence="1" id="KW-1133">Transmembrane helix</keyword>
<feature type="transmembrane region" description="Helical" evidence="1">
    <location>
        <begin position="462"/>
        <end position="479"/>
    </location>
</feature>
<evidence type="ECO:0008006" key="4">
    <source>
        <dbReference type="Google" id="ProtNLM"/>
    </source>
</evidence>
<feature type="transmembrane region" description="Helical" evidence="1">
    <location>
        <begin position="150"/>
        <end position="170"/>
    </location>
</feature>
<evidence type="ECO:0000256" key="1">
    <source>
        <dbReference type="SAM" id="Phobius"/>
    </source>
</evidence>
<feature type="transmembrane region" description="Helical" evidence="1">
    <location>
        <begin position="7"/>
        <end position="26"/>
    </location>
</feature>
<dbReference type="InterPro" id="IPR018580">
    <property type="entry name" value="Uncharacterised_YfhO"/>
</dbReference>
<gene>
    <name evidence="2" type="ORF">A3B54_04335</name>
</gene>
<feature type="transmembrane region" description="Helical" evidence="1">
    <location>
        <begin position="200"/>
        <end position="218"/>
    </location>
</feature>
<reference evidence="2 3" key="1">
    <citation type="journal article" date="2016" name="Nat. Commun.">
        <title>Thousands of microbial genomes shed light on interconnected biogeochemical processes in an aquifer system.</title>
        <authorList>
            <person name="Anantharaman K."/>
            <person name="Brown C.T."/>
            <person name="Hug L.A."/>
            <person name="Sharon I."/>
            <person name="Castelle C.J."/>
            <person name="Probst A.J."/>
            <person name="Thomas B.C."/>
            <person name="Singh A."/>
            <person name="Wilkins M.J."/>
            <person name="Karaoz U."/>
            <person name="Brodie E.L."/>
            <person name="Williams K.H."/>
            <person name="Hubbard S.S."/>
            <person name="Banfield J.F."/>
        </authorList>
    </citation>
    <scope>NUCLEOTIDE SEQUENCE [LARGE SCALE GENOMIC DNA]</scope>
</reference>
<feature type="transmembrane region" description="Helical" evidence="1">
    <location>
        <begin position="420"/>
        <end position="442"/>
    </location>
</feature>
<evidence type="ECO:0000313" key="3">
    <source>
        <dbReference type="Proteomes" id="UP000177039"/>
    </source>
</evidence>
<dbReference type="PANTHER" id="PTHR38454">
    <property type="entry name" value="INTEGRAL MEMBRANE PROTEIN-RELATED"/>
    <property type="match status" value="1"/>
</dbReference>
<feature type="transmembrane region" description="Helical" evidence="1">
    <location>
        <begin position="785"/>
        <end position="806"/>
    </location>
</feature>
<dbReference type="PANTHER" id="PTHR38454:SF1">
    <property type="entry name" value="INTEGRAL MEMBRANE PROTEIN"/>
    <property type="match status" value="1"/>
</dbReference>
<feature type="transmembrane region" description="Helical" evidence="1">
    <location>
        <begin position="324"/>
        <end position="341"/>
    </location>
</feature>